<gene>
    <name evidence="1" type="ORF">NTJ_08738</name>
</gene>
<name>A0ABN7AWN6_9HEMI</name>
<organism evidence="1 2">
    <name type="scientific">Nesidiocoris tenuis</name>
    <dbReference type="NCBI Taxonomy" id="355587"/>
    <lineage>
        <taxon>Eukaryota</taxon>
        <taxon>Metazoa</taxon>
        <taxon>Ecdysozoa</taxon>
        <taxon>Arthropoda</taxon>
        <taxon>Hexapoda</taxon>
        <taxon>Insecta</taxon>
        <taxon>Pterygota</taxon>
        <taxon>Neoptera</taxon>
        <taxon>Paraneoptera</taxon>
        <taxon>Hemiptera</taxon>
        <taxon>Heteroptera</taxon>
        <taxon>Panheteroptera</taxon>
        <taxon>Cimicomorpha</taxon>
        <taxon>Miridae</taxon>
        <taxon>Dicyphina</taxon>
        <taxon>Nesidiocoris</taxon>
    </lineage>
</organism>
<dbReference type="Proteomes" id="UP001307889">
    <property type="component" value="Chromosome 6"/>
</dbReference>
<accession>A0ABN7AWN6</accession>
<evidence type="ECO:0000313" key="2">
    <source>
        <dbReference type="Proteomes" id="UP001307889"/>
    </source>
</evidence>
<protein>
    <submittedName>
        <fullName evidence="1">Uncharacterized protein</fullName>
    </submittedName>
</protein>
<dbReference type="EMBL" id="AP028914">
    <property type="protein sequence ID" value="BES95929.1"/>
    <property type="molecule type" value="Genomic_DNA"/>
</dbReference>
<evidence type="ECO:0000313" key="1">
    <source>
        <dbReference type="EMBL" id="BES95929.1"/>
    </source>
</evidence>
<proteinExistence type="predicted"/>
<sequence>MLEFEYVGCRECWRSYGEDTSGSVFENTETVKKKNSAENKSKSHLACHPRTANLPVLRWPETPPAAWNCAPITIFIRAPPSQRPPSLFFASG</sequence>
<keyword evidence="2" id="KW-1185">Reference proteome</keyword>
<reference evidence="1 2" key="1">
    <citation type="submission" date="2023-09" db="EMBL/GenBank/DDBJ databases">
        <title>Nesidiocoris tenuis whole genome shotgun sequence.</title>
        <authorList>
            <person name="Shibata T."/>
            <person name="Shimoda M."/>
            <person name="Kobayashi T."/>
            <person name="Uehara T."/>
        </authorList>
    </citation>
    <scope>NUCLEOTIDE SEQUENCE [LARGE SCALE GENOMIC DNA]</scope>
    <source>
        <strain evidence="1 2">Japan</strain>
    </source>
</reference>